<gene>
    <name evidence="1" type="ORF">HNQ10_003657</name>
    <name evidence="2" type="ORF">HNQ10_004094</name>
</gene>
<dbReference type="EMBL" id="JACHFV010000020">
    <property type="protein sequence ID" value="MBB5297223.1"/>
    <property type="molecule type" value="Genomic_DNA"/>
</dbReference>
<comment type="caution">
    <text evidence="2">The sequence shown here is derived from an EMBL/GenBank/DDBJ whole genome shotgun (WGS) entry which is preliminary data.</text>
</comment>
<evidence type="ECO:0000313" key="3">
    <source>
        <dbReference type="Proteomes" id="UP000536909"/>
    </source>
</evidence>
<evidence type="ECO:0000313" key="1">
    <source>
        <dbReference type="EMBL" id="MBB5296797.1"/>
    </source>
</evidence>
<evidence type="ECO:0008006" key="4">
    <source>
        <dbReference type="Google" id="ProtNLM"/>
    </source>
</evidence>
<sequence length="27" mass="3172">SLSFCRQQANLELIVWLFLHRDNASLP</sequence>
<feature type="non-terminal residue" evidence="2">
    <location>
        <position position="1"/>
    </location>
</feature>
<accession>A0ABR6MZ43</accession>
<organism evidence="2 3">
    <name type="scientific">Deinococcus metallilatus</name>
    <dbReference type="NCBI Taxonomy" id="1211322"/>
    <lineage>
        <taxon>Bacteria</taxon>
        <taxon>Thermotogati</taxon>
        <taxon>Deinococcota</taxon>
        <taxon>Deinococci</taxon>
        <taxon>Deinococcales</taxon>
        <taxon>Deinococcaceae</taxon>
        <taxon>Deinococcus</taxon>
    </lineage>
</organism>
<dbReference type="Proteomes" id="UP000536909">
    <property type="component" value="Unassembled WGS sequence"/>
</dbReference>
<name>A0ABR6MZ43_9DEIO</name>
<evidence type="ECO:0000313" key="2">
    <source>
        <dbReference type="EMBL" id="MBB5297223.1"/>
    </source>
</evidence>
<dbReference type="EMBL" id="JACHFV010000014">
    <property type="protein sequence ID" value="MBB5296797.1"/>
    <property type="molecule type" value="Genomic_DNA"/>
</dbReference>
<keyword evidence="3" id="KW-1185">Reference proteome</keyword>
<reference evidence="2 3" key="1">
    <citation type="submission" date="2020-08" db="EMBL/GenBank/DDBJ databases">
        <title>Genomic Encyclopedia of Type Strains, Phase IV (KMG-IV): sequencing the most valuable type-strain genomes for metagenomic binning, comparative biology and taxonomic classification.</title>
        <authorList>
            <person name="Goeker M."/>
        </authorList>
    </citation>
    <scope>NUCLEOTIDE SEQUENCE [LARGE SCALE GENOMIC DNA]</scope>
    <source>
        <strain evidence="2 3">DSM 105434</strain>
    </source>
</reference>
<protein>
    <recommendedName>
        <fullName evidence="4">IS5/IS1182 family transposase</fullName>
    </recommendedName>
</protein>
<proteinExistence type="predicted"/>